<feature type="region of interest" description="Disordered" evidence="1">
    <location>
        <begin position="169"/>
        <end position="188"/>
    </location>
</feature>
<evidence type="ECO:0000313" key="3">
    <source>
        <dbReference type="Proteomes" id="UP000217289"/>
    </source>
</evidence>
<protein>
    <submittedName>
        <fullName evidence="2">Uncharacterized protein</fullName>
    </submittedName>
</protein>
<evidence type="ECO:0000256" key="1">
    <source>
        <dbReference type="SAM" id="MobiDB-lite"/>
    </source>
</evidence>
<dbReference type="Proteomes" id="UP000217289">
    <property type="component" value="Chromosome"/>
</dbReference>
<reference evidence="2 3" key="1">
    <citation type="submission" date="2017-06" db="EMBL/GenBank/DDBJ databases">
        <authorList>
            <person name="Kim H.J."/>
            <person name="Triplett B.A."/>
        </authorList>
    </citation>
    <scope>NUCLEOTIDE SEQUENCE [LARGE SCALE GENOMIC DNA]</scope>
    <source>
        <strain evidence="2 3">DSM 14713</strain>
    </source>
</reference>
<dbReference type="EMBL" id="CP022163">
    <property type="protein sequence ID" value="ATB27448.1"/>
    <property type="molecule type" value="Genomic_DNA"/>
</dbReference>
<proteinExistence type="predicted"/>
<dbReference type="KEGG" id="mbd:MEBOL_000890"/>
<gene>
    <name evidence="2" type="ORF">MEBOL_000890</name>
</gene>
<feature type="compositionally biased region" description="Polar residues" evidence="1">
    <location>
        <begin position="143"/>
        <end position="155"/>
    </location>
</feature>
<name>A0A250I8B6_9BACT</name>
<feature type="compositionally biased region" description="Polar residues" evidence="1">
    <location>
        <begin position="41"/>
        <end position="52"/>
    </location>
</feature>
<accession>A0A250I8B6</accession>
<evidence type="ECO:0000313" key="2">
    <source>
        <dbReference type="EMBL" id="ATB27448.1"/>
    </source>
</evidence>
<organism evidence="2 3">
    <name type="scientific">Melittangium boletus DSM 14713</name>
    <dbReference type="NCBI Taxonomy" id="1294270"/>
    <lineage>
        <taxon>Bacteria</taxon>
        <taxon>Pseudomonadati</taxon>
        <taxon>Myxococcota</taxon>
        <taxon>Myxococcia</taxon>
        <taxon>Myxococcales</taxon>
        <taxon>Cystobacterineae</taxon>
        <taxon>Archangiaceae</taxon>
        <taxon>Melittangium</taxon>
    </lineage>
</organism>
<feature type="region of interest" description="Disordered" evidence="1">
    <location>
        <begin position="193"/>
        <end position="239"/>
    </location>
</feature>
<feature type="region of interest" description="Disordered" evidence="1">
    <location>
        <begin position="41"/>
        <end position="87"/>
    </location>
</feature>
<dbReference type="AlphaFoldDB" id="A0A250I8B6"/>
<feature type="region of interest" description="Disordered" evidence="1">
    <location>
        <begin position="132"/>
        <end position="157"/>
    </location>
</feature>
<keyword evidence="3" id="KW-1185">Reference proteome</keyword>
<sequence length="239" mass="24279">MATHGVGRRRIAAARRQACWCSARLPCIGLPEGSGWLSGASVSPWTAGSARNSGGPGRACPPPDVPQAQSVTPAARGGWPQPFPRRSGGGASCACRARAGRLTGCPKGTAPGGASAALNRAAPHGRAACRVRRGGARGPHSGPLSNRRSCLNSGASPARSCRRRFLQGGFPPNRCGVRGGPAFTIRGHPAHRTRRLAPDGAGQSASARGPGGRAGRRSLAPASPRLLRPRAGAPSVGIR</sequence>